<reference evidence="5 6" key="1">
    <citation type="submission" date="2015-09" db="EMBL/GenBank/DDBJ databases">
        <authorList>
            <consortium name="Pathogen Informatics"/>
        </authorList>
    </citation>
    <scope>NUCLEOTIDE SEQUENCE [LARGE SCALE GENOMIC DNA]</scope>
    <source>
        <strain evidence="1 5">2789STDY5834880</strain>
        <strain evidence="2 6">2789STDY5834946</strain>
    </source>
</reference>
<evidence type="ECO:0000313" key="7">
    <source>
        <dbReference type="Proteomes" id="UP000427825"/>
    </source>
</evidence>
<protein>
    <submittedName>
        <fullName evidence="3">Ribonuclease P</fullName>
    </submittedName>
</protein>
<evidence type="ECO:0000313" key="1">
    <source>
        <dbReference type="EMBL" id="CUP04387.1"/>
    </source>
</evidence>
<name>A0A174K2Z0_9BACE</name>
<accession>A0A174K2Z0</accession>
<evidence type="ECO:0000313" key="2">
    <source>
        <dbReference type="EMBL" id="CUP56906.1"/>
    </source>
</evidence>
<dbReference type="Proteomes" id="UP000427825">
    <property type="component" value="Unassembled WGS sequence"/>
</dbReference>
<dbReference type="EMBL" id="CZBL01000002">
    <property type="protein sequence ID" value="CUP56906.1"/>
    <property type="molecule type" value="Genomic_DNA"/>
</dbReference>
<evidence type="ECO:0000313" key="6">
    <source>
        <dbReference type="Proteomes" id="UP000095725"/>
    </source>
</evidence>
<dbReference type="AlphaFoldDB" id="A0A174K2Z0"/>
<dbReference type="STRING" id="47678.ERS852494_01424"/>
<dbReference type="Proteomes" id="UP000095657">
    <property type="component" value="Unassembled WGS sequence"/>
</dbReference>
<sequence length="59" mass="6717">MLYEFEEITDVVGCCCTLLIPYRGHSEGYIVGDYGKDVVVRLNNGKEIVESRNDVLIYD</sequence>
<gene>
    <name evidence="1" type="ORF">ERS852494_01424</name>
    <name evidence="2" type="ORF">ERS852558_00481</name>
    <name evidence="4" type="ORF">F2Y35_20915</name>
    <name evidence="3" type="ORF">F2Y39_12820</name>
</gene>
<evidence type="ECO:0000313" key="5">
    <source>
        <dbReference type="Proteomes" id="UP000095657"/>
    </source>
</evidence>
<evidence type="ECO:0000313" key="4">
    <source>
        <dbReference type="EMBL" id="KAA5486605.1"/>
    </source>
</evidence>
<dbReference type="Proteomes" id="UP000095725">
    <property type="component" value="Unassembled WGS sequence"/>
</dbReference>
<dbReference type="Proteomes" id="UP000491168">
    <property type="component" value="Unassembled WGS sequence"/>
</dbReference>
<dbReference type="EMBL" id="CZAI01000002">
    <property type="protein sequence ID" value="CUP04387.1"/>
    <property type="molecule type" value="Genomic_DNA"/>
</dbReference>
<dbReference type="EMBL" id="VVYJ01000006">
    <property type="protein sequence ID" value="KAA5476812.1"/>
    <property type="molecule type" value="Genomic_DNA"/>
</dbReference>
<dbReference type="EMBL" id="VVYF01000027">
    <property type="protein sequence ID" value="KAA5486605.1"/>
    <property type="molecule type" value="Genomic_DNA"/>
</dbReference>
<evidence type="ECO:0000313" key="3">
    <source>
        <dbReference type="EMBL" id="KAA5476812.1"/>
    </source>
</evidence>
<evidence type="ECO:0000313" key="8">
    <source>
        <dbReference type="Proteomes" id="UP000491168"/>
    </source>
</evidence>
<dbReference type="RefSeq" id="WP_022042077.1">
    <property type="nucleotide sequence ID" value="NZ_CAXSUM010000018.1"/>
</dbReference>
<organism evidence="1 5">
    <name type="scientific">Bacteroides caccae</name>
    <dbReference type="NCBI Taxonomy" id="47678"/>
    <lineage>
        <taxon>Bacteria</taxon>
        <taxon>Pseudomonadati</taxon>
        <taxon>Bacteroidota</taxon>
        <taxon>Bacteroidia</taxon>
        <taxon>Bacteroidales</taxon>
        <taxon>Bacteroidaceae</taxon>
        <taxon>Bacteroides</taxon>
    </lineage>
</organism>
<proteinExistence type="predicted"/>
<reference evidence="7 8" key="2">
    <citation type="journal article" date="2019" name="Nat. Med.">
        <title>A library of human gut bacterial isolates paired with longitudinal multiomics data enables mechanistic microbiome research.</title>
        <authorList>
            <person name="Poyet M."/>
            <person name="Groussin M."/>
            <person name="Gibbons S.M."/>
            <person name="Avila-Pacheco J."/>
            <person name="Jiang X."/>
            <person name="Kearney S.M."/>
            <person name="Perrotta A.R."/>
            <person name="Berdy B."/>
            <person name="Zhao S."/>
            <person name="Lieberman T.D."/>
            <person name="Swanson P.K."/>
            <person name="Smith M."/>
            <person name="Roesemann S."/>
            <person name="Alexander J.E."/>
            <person name="Rich S.A."/>
            <person name="Livny J."/>
            <person name="Vlamakis H."/>
            <person name="Clish C."/>
            <person name="Bullock K."/>
            <person name="Deik A."/>
            <person name="Scott J."/>
            <person name="Pierce K.A."/>
            <person name="Xavier R.J."/>
            <person name="Alm E.J."/>
        </authorList>
    </citation>
    <scope>NUCLEOTIDE SEQUENCE [LARGE SCALE GENOMIC DNA]</scope>
    <source>
        <strain evidence="4 8">BIOML-A21</strain>
        <strain evidence="3 7">BIOML-A25</strain>
    </source>
</reference>